<dbReference type="InterPro" id="IPR051310">
    <property type="entry name" value="MCP_chemotaxis"/>
</dbReference>
<comment type="caution">
    <text evidence="8">The sequence shown here is derived from an EMBL/GenBank/DDBJ whole genome shotgun (WGS) entry which is preliminary data.</text>
</comment>
<dbReference type="InterPro" id="IPR004090">
    <property type="entry name" value="Chemotax_Me-accpt_rcpt"/>
</dbReference>
<dbReference type="Gene3D" id="1.10.287.950">
    <property type="entry name" value="Methyl-accepting chemotaxis protein"/>
    <property type="match status" value="1"/>
</dbReference>
<dbReference type="SMART" id="SM00283">
    <property type="entry name" value="MA"/>
    <property type="match status" value="1"/>
</dbReference>
<evidence type="ECO:0000259" key="6">
    <source>
        <dbReference type="PROSITE" id="PS50111"/>
    </source>
</evidence>
<keyword evidence="4" id="KW-0175">Coiled coil</keyword>
<dbReference type="PROSITE" id="PS50111">
    <property type="entry name" value="CHEMOTAXIS_TRANSDUC_2"/>
    <property type="match status" value="1"/>
</dbReference>
<accession>A0A2T4YT72</accession>
<keyword evidence="3" id="KW-0807">Transducer</keyword>
<keyword evidence="5" id="KW-1133">Transmembrane helix</keyword>
<dbReference type="PRINTS" id="PR00260">
    <property type="entry name" value="CHEMTRNSDUCR"/>
</dbReference>
<dbReference type="RefSeq" id="WP_107929820.1">
    <property type="nucleotide sequence ID" value="NZ_PZZN01000001.1"/>
</dbReference>
<feature type="domain" description="Methyl-accepting transducer" evidence="6">
    <location>
        <begin position="176"/>
        <end position="405"/>
    </location>
</feature>
<evidence type="ECO:0000313" key="9">
    <source>
        <dbReference type="Proteomes" id="UP000240996"/>
    </source>
</evidence>
<keyword evidence="9" id="KW-1185">Reference proteome</keyword>
<evidence type="ECO:0000256" key="1">
    <source>
        <dbReference type="ARBA" id="ARBA00022500"/>
    </source>
</evidence>
<dbReference type="EMBL" id="PZZN01000001">
    <property type="protein sequence ID" value="PTM46941.1"/>
    <property type="molecule type" value="Genomic_DNA"/>
</dbReference>
<dbReference type="InterPro" id="IPR003660">
    <property type="entry name" value="HAMP_dom"/>
</dbReference>
<dbReference type="PROSITE" id="PS50885">
    <property type="entry name" value="HAMP"/>
    <property type="match status" value="2"/>
</dbReference>
<proteinExistence type="inferred from homology"/>
<dbReference type="PANTHER" id="PTHR43531">
    <property type="entry name" value="PROTEIN ICFG"/>
    <property type="match status" value="1"/>
</dbReference>
<evidence type="ECO:0000256" key="3">
    <source>
        <dbReference type="PROSITE-ProRule" id="PRU00284"/>
    </source>
</evidence>
<organism evidence="8 9">
    <name type="scientific">Sphingomonas aerolata</name>
    <dbReference type="NCBI Taxonomy" id="185951"/>
    <lineage>
        <taxon>Bacteria</taxon>
        <taxon>Pseudomonadati</taxon>
        <taxon>Pseudomonadota</taxon>
        <taxon>Alphaproteobacteria</taxon>
        <taxon>Sphingomonadales</taxon>
        <taxon>Sphingomonadaceae</taxon>
        <taxon>Sphingomonas</taxon>
    </lineage>
</organism>
<feature type="domain" description="HAMP" evidence="7">
    <location>
        <begin position="60"/>
        <end position="113"/>
    </location>
</feature>
<dbReference type="GO" id="GO:0006935">
    <property type="term" value="P:chemotaxis"/>
    <property type="evidence" value="ECO:0007669"/>
    <property type="project" value="UniProtKB-KW"/>
</dbReference>
<feature type="transmembrane region" description="Helical" evidence="5">
    <location>
        <begin position="12"/>
        <end position="33"/>
    </location>
</feature>
<sequence length="466" mass="49051">MLWFKADAPIRLKLLIAFSSFVVLVACTAIAGLVLKGTALIGAGVAATLIAVGLGYTYREMIAVPYVTTVVRMEALAAGDLESPIEFTNFRDCVGRMTKAMGTFQENARVQIALNVEASRNADVVNRMAQNFKQVAEGNLTVDITEDYPAIYEDLKANFNIALASLRDLIRSVAQGAARIQIGSGEIAQASEDLARRTESTAASLEETSAAIHQMDNRLKDTAQGATRSVATSEQALSALDHGRHKTDTAVQAMERVSDSAKGIDSVIEGLDKIAFQTRVLAMNAAVEAGRAGDAGRGFAVVADLVSALAMRAEEEAKRARNQLTVTQVDIGAAVDAVQLVDQALSGIVASGREAADISRQIATDNQAQALAITEVSAAVGSMDQATQKNAAMVEQTSAAARQLAQEVQLLAQHAQRFVVDGGGARQAAPASAAQPATGGRDHYTLASDTRRLPASAITALTRPSW</sequence>
<dbReference type="Pfam" id="PF00015">
    <property type="entry name" value="MCPsignal"/>
    <property type="match status" value="1"/>
</dbReference>
<dbReference type="GO" id="GO:0016020">
    <property type="term" value="C:membrane"/>
    <property type="evidence" value="ECO:0007669"/>
    <property type="project" value="InterPro"/>
</dbReference>
<dbReference type="PANTHER" id="PTHR43531:SF11">
    <property type="entry name" value="METHYL-ACCEPTING CHEMOTAXIS PROTEIN 3"/>
    <property type="match status" value="1"/>
</dbReference>
<evidence type="ECO:0000256" key="4">
    <source>
        <dbReference type="SAM" id="Coils"/>
    </source>
</evidence>
<keyword evidence="5" id="KW-0812">Transmembrane</keyword>
<gene>
    <name evidence="8" type="ORF">C8J24_0321</name>
</gene>
<dbReference type="InterPro" id="IPR004089">
    <property type="entry name" value="MCPsignal_dom"/>
</dbReference>
<dbReference type="GO" id="GO:0007165">
    <property type="term" value="P:signal transduction"/>
    <property type="evidence" value="ECO:0007669"/>
    <property type="project" value="UniProtKB-KW"/>
</dbReference>
<evidence type="ECO:0000313" key="8">
    <source>
        <dbReference type="EMBL" id="PTM46941.1"/>
    </source>
</evidence>
<feature type="coiled-coil region" evidence="4">
    <location>
        <begin position="303"/>
        <end position="330"/>
    </location>
</feature>
<evidence type="ECO:0000259" key="7">
    <source>
        <dbReference type="PROSITE" id="PS50885"/>
    </source>
</evidence>
<dbReference type="SUPFAM" id="SSF58104">
    <property type="entry name" value="Methyl-accepting chemotaxis protein (MCP) signaling domain"/>
    <property type="match status" value="1"/>
</dbReference>
<dbReference type="PROSITE" id="PS51257">
    <property type="entry name" value="PROKAR_LIPOPROTEIN"/>
    <property type="match status" value="1"/>
</dbReference>
<evidence type="ECO:0000256" key="2">
    <source>
        <dbReference type="ARBA" id="ARBA00029447"/>
    </source>
</evidence>
<feature type="transmembrane region" description="Helical" evidence="5">
    <location>
        <begin position="39"/>
        <end position="58"/>
    </location>
</feature>
<dbReference type="GO" id="GO:0004888">
    <property type="term" value="F:transmembrane signaling receptor activity"/>
    <property type="evidence" value="ECO:0007669"/>
    <property type="project" value="InterPro"/>
</dbReference>
<evidence type="ECO:0000256" key="5">
    <source>
        <dbReference type="SAM" id="Phobius"/>
    </source>
</evidence>
<dbReference type="Proteomes" id="UP000240996">
    <property type="component" value="Unassembled WGS sequence"/>
</dbReference>
<name>A0A2T4YT72_9SPHN</name>
<comment type="similarity">
    <text evidence="2">Belongs to the methyl-accepting chemotaxis (MCP) protein family.</text>
</comment>
<keyword evidence="5" id="KW-0472">Membrane</keyword>
<dbReference type="Gene3D" id="6.10.340.10">
    <property type="match status" value="1"/>
</dbReference>
<dbReference type="SMART" id="SM00304">
    <property type="entry name" value="HAMP"/>
    <property type="match status" value="2"/>
</dbReference>
<protein>
    <submittedName>
        <fullName evidence="8">Methyl-accepting chemotaxis protein</fullName>
    </submittedName>
</protein>
<feature type="domain" description="HAMP" evidence="7">
    <location>
        <begin position="125"/>
        <end position="171"/>
    </location>
</feature>
<dbReference type="AlphaFoldDB" id="A0A2T4YT72"/>
<reference evidence="8 9" key="1">
    <citation type="submission" date="2018-04" db="EMBL/GenBank/DDBJ databases">
        <title>Genomic Encyclopedia of Type Strains, Phase III (KMG-III): the genomes of soil and plant-associated and newly described type strains.</title>
        <authorList>
            <person name="Whitman W."/>
        </authorList>
    </citation>
    <scope>NUCLEOTIDE SEQUENCE [LARGE SCALE GENOMIC DNA]</scope>
    <source>
        <strain evidence="8 9">NW12</strain>
    </source>
</reference>
<keyword evidence="1" id="KW-0145">Chemotaxis</keyword>